<feature type="transmembrane region" description="Helical" evidence="1">
    <location>
        <begin position="439"/>
        <end position="462"/>
    </location>
</feature>
<feature type="domain" description="LCCL" evidence="2">
    <location>
        <begin position="365"/>
        <end position="450"/>
    </location>
</feature>
<sequence length="810" mass="89790">MAVPGPDKFTILDISGKFYLNKTLSDSTDEILRLQGVSWLKRKAISIGTVTLYIKHYRDDDGIEKVDIDQTVAGISGTSEKRTLTWTERENNDDIFGYVIGKSRRVNLGELEEEFLKTGWTEDTVEHGVIQAYAESDTPKSGTTWIGNQTWGVEEVNGERRYARHIKFIGPAGEDIQARLVYDYASFMQTSHSSSSSSSSHLRRSSFLNDRISSKEPLQNSDPEVQTPIRKAHWQARCNEELASRYPRLHGLMSRTFVYCRGPRPKVDLPEPRPFLDVDVTFRGRHLQFPLESTLIRLTRRFTSPWLLAALIAGYIIGLAFFIRTQSYLTPSDAFIGCTDTFWLANNGCGVDGESCAPFNDSSMDFRCPAQCSTVTLQNPRTVGDEQMAYVPLVVGGGDANATYRGDSFICAAAVQAGLISDSKGGCASLTLIGNYTNFLLTTGHGITSIGFATIFPLSFRFLDYTSLTHCVDYRNPALAFNILVTCLLFLILRPKPLVLYWCLVCIGFWHISLFSQPQSTPPDLSAAFGTFLPALFIAYVFWRLAFRFTLPLYAKAPIEYMVWYLGPYWVGVLSYITLEAAIPINRLTSSDLTKRSGAITALVVIVIIVVVLVLNQVRVIRKTGWLPYYAGWYVVGGLVVLVLALLPGLEIRVHHYIIAMVLIPGTAFPTRLSAIYQGLLLGLFLNGAAAYGFDSILQTADELRQDAPLGSDLPTFLTNSTNYIASIPFENQTIAWDSLPAGWDGFALLVDDVERYVGTALNFSLAAFNQSLPHFFRLALTSGGNAGDFTMPATLWPNGSWVDPLPGPS</sequence>
<dbReference type="SUPFAM" id="SSF69848">
    <property type="entry name" value="LCCL domain"/>
    <property type="match status" value="1"/>
</dbReference>
<dbReference type="AlphaFoldDB" id="A0A2H3CG74"/>
<keyword evidence="4" id="KW-1185">Reference proteome</keyword>
<dbReference type="InterPro" id="IPR051957">
    <property type="entry name" value="CRISP-LCCL_domain"/>
</dbReference>
<feature type="transmembrane region" description="Helical" evidence="1">
    <location>
        <begin position="676"/>
        <end position="694"/>
    </location>
</feature>
<feature type="transmembrane region" description="Helical" evidence="1">
    <location>
        <begin position="306"/>
        <end position="323"/>
    </location>
</feature>
<organism evidence="3 4">
    <name type="scientific">Armillaria solidipes</name>
    <dbReference type="NCBI Taxonomy" id="1076256"/>
    <lineage>
        <taxon>Eukaryota</taxon>
        <taxon>Fungi</taxon>
        <taxon>Dikarya</taxon>
        <taxon>Basidiomycota</taxon>
        <taxon>Agaricomycotina</taxon>
        <taxon>Agaricomycetes</taxon>
        <taxon>Agaricomycetidae</taxon>
        <taxon>Agaricales</taxon>
        <taxon>Marasmiineae</taxon>
        <taxon>Physalacriaceae</taxon>
        <taxon>Armillaria</taxon>
    </lineage>
</organism>
<feature type="transmembrane region" description="Helical" evidence="1">
    <location>
        <begin position="627"/>
        <end position="647"/>
    </location>
</feature>
<evidence type="ECO:0000256" key="1">
    <source>
        <dbReference type="SAM" id="Phobius"/>
    </source>
</evidence>
<dbReference type="Gene3D" id="2.170.130.20">
    <property type="entry name" value="LCCL-like domain"/>
    <property type="match status" value="1"/>
</dbReference>
<feature type="transmembrane region" description="Helical" evidence="1">
    <location>
        <begin position="499"/>
        <end position="516"/>
    </location>
</feature>
<evidence type="ECO:0000313" key="4">
    <source>
        <dbReference type="Proteomes" id="UP000218334"/>
    </source>
</evidence>
<dbReference type="InterPro" id="IPR004043">
    <property type="entry name" value="LCCL"/>
</dbReference>
<dbReference type="PROSITE" id="PS50820">
    <property type="entry name" value="LCCL"/>
    <property type="match status" value="1"/>
</dbReference>
<gene>
    <name evidence="3" type="ORF">ARMSODRAFT_969839</name>
</gene>
<feature type="transmembrane region" description="Helical" evidence="1">
    <location>
        <begin position="474"/>
        <end position="493"/>
    </location>
</feature>
<evidence type="ECO:0000259" key="2">
    <source>
        <dbReference type="PROSITE" id="PS50820"/>
    </source>
</evidence>
<dbReference type="Proteomes" id="UP000218334">
    <property type="component" value="Unassembled WGS sequence"/>
</dbReference>
<dbReference type="PANTHER" id="PTHR31331">
    <property type="entry name" value="LCCL DOMAIN PROTEIN (AFU_ORTHOLOGUE AFUA_5G08630)"/>
    <property type="match status" value="1"/>
</dbReference>
<keyword evidence="1" id="KW-0812">Transmembrane</keyword>
<evidence type="ECO:0000313" key="3">
    <source>
        <dbReference type="EMBL" id="PBK77408.1"/>
    </source>
</evidence>
<dbReference type="EMBL" id="KZ293416">
    <property type="protein sequence ID" value="PBK77408.1"/>
    <property type="molecule type" value="Genomic_DNA"/>
</dbReference>
<keyword evidence="1" id="KW-1133">Transmembrane helix</keyword>
<proteinExistence type="predicted"/>
<accession>A0A2H3CG74</accession>
<feature type="transmembrane region" description="Helical" evidence="1">
    <location>
        <begin position="563"/>
        <end position="585"/>
    </location>
</feature>
<dbReference type="PANTHER" id="PTHR31331:SF1">
    <property type="entry name" value="CYSTEINE RICH SECRETORY PROTEIN LCCL DOMAIN CONTAINING 2"/>
    <property type="match status" value="1"/>
</dbReference>
<keyword evidence="1" id="KW-0472">Membrane</keyword>
<dbReference type="STRING" id="1076256.A0A2H3CG74"/>
<dbReference type="InterPro" id="IPR036609">
    <property type="entry name" value="LCCL_sf"/>
</dbReference>
<feature type="transmembrane region" description="Helical" evidence="1">
    <location>
        <begin position="597"/>
        <end position="615"/>
    </location>
</feature>
<protein>
    <submittedName>
        <fullName evidence="3">LCCL domain-containing protein</fullName>
    </submittedName>
</protein>
<feature type="transmembrane region" description="Helical" evidence="1">
    <location>
        <begin position="525"/>
        <end position="543"/>
    </location>
</feature>
<dbReference type="Pfam" id="PF03815">
    <property type="entry name" value="LCCL"/>
    <property type="match status" value="1"/>
</dbReference>
<reference evidence="4" key="1">
    <citation type="journal article" date="2017" name="Nat. Ecol. Evol.">
        <title>Genome expansion and lineage-specific genetic innovations in the forest pathogenic fungi Armillaria.</title>
        <authorList>
            <person name="Sipos G."/>
            <person name="Prasanna A.N."/>
            <person name="Walter M.C."/>
            <person name="O'Connor E."/>
            <person name="Balint B."/>
            <person name="Krizsan K."/>
            <person name="Kiss B."/>
            <person name="Hess J."/>
            <person name="Varga T."/>
            <person name="Slot J."/>
            <person name="Riley R."/>
            <person name="Boka B."/>
            <person name="Rigling D."/>
            <person name="Barry K."/>
            <person name="Lee J."/>
            <person name="Mihaltcheva S."/>
            <person name="LaButti K."/>
            <person name="Lipzen A."/>
            <person name="Waldron R."/>
            <person name="Moloney N.M."/>
            <person name="Sperisen C."/>
            <person name="Kredics L."/>
            <person name="Vagvoelgyi C."/>
            <person name="Patrignani A."/>
            <person name="Fitzpatrick D."/>
            <person name="Nagy I."/>
            <person name="Doyle S."/>
            <person name="Anderson J.B."/>
            <person name="Grigoriev I.V."/>
            <person name="Gueldener U."/>
            <person name="Muensterkoetter M."/>
            <person name="Nagy L.G."/>
        </authorList>
    </citation>
    <scope>NUCLEOTIDE SEQUENCE [LARGE SCALE GENOMIC DNA]</scope>
    <source>
        <strain evidence="4">28-4</strain>
    </source>
</reference>
<name>A0A2H3CG74_9AGAR</name>